<reference evidence="1 2" key="1">
    <citation type="journal article" date="2017" name="BMC Genomics">
        <title>Comparative and functional genomics of the Lactococcus lactis taxon; insights into evolution and niche adaptation.</title>
        <authorList>
            <person name="Kelleher P."/>
            <person name="Bottacini F."/>
            <person name="Mahony J."/>
            <person name="Kilcawley K.N."/>
            <person name="van Sinderen D."/>
        </authorList>
    </citation>
    <scope>NUCLEOTIDE SEQUENCE [LARGE SCALE GENOMIC DNA]</scope>
    <source>
        <strain evidence="1 2">JM1</strain>
    </source>
</reference>
<evidence type="ECO:0000313" key="1">
    <source>
        <dbReference type="EMBL" id="ARE29218.1"/>
    </source>
</evidence>
<organism evidence="1 2">
    <name type="scientific">Lactococcus lactis subsp. cremoris</name>
    <name type="common">Streptococcus cremoris</name>
    <dbReference type="NCBI Taxonomy" id="1359"/>
    <lineage>
        <taxon>Bacteria</taxon>
        <taxon>Bacillati</taxon>
        <taxon>Bacillota</taxon>
        <taxon>Bacilli</taxon>
        <taxon>Lactobacillales</taxon>
        <taxon>Streptococcaceae</taxon>
        <taxon>Lactococcus</taxon>
    </lineage>
</organism>
<evidence type="ECO:0000313" key="2">
    <source>
        <dbReference type="Proteomes" id="UP000191806"/>
    </source>
</evidence>
<name>A0A161WD71_LACLC</name>
<protein>
    <submittedName>
        <fullName evidence="1">Uncharacterized protein</fullName>
    </submittedName>
</protein>
<dbReference type="AlphaFoldDB" id="A0A161WD71"/>
<accession>A0A161WD71</accession>
<dbReference type="RefSeq" id="WP_014573147.1">
    <property type="nucleotide sequence ID" value="NZ_CP015899.2"/>
</dbReference>
<dbReference type="EMBL" id="CP015899">
    <property type="protein sequence ID" value="ARE29218.1"/>
    <property type="molecule type" value="Genomic_DNA"/>
</dbReference>
<proteinExistence type="predicted"/>
<gene>
    <name evidence="1" type="ORF">LLJM1_1869</name>
</gene>
<sequence>MKNLITYLPALLVFVGFLFVSVGVFIINVPIGLIVSGILLFALAYMYSSKGGHT</sequence>
<dbReference type="Proteomes" id="UP000191806">
    <property type="component" value="Chromosome"/>
</dbReference>